<feature type="chain" id="PRO_5046505833" description="Transglutaminase-like domain-containing protein" evidence="1">
    <location>
        <begin position="24"/>
        <end position="480"/>
    </location>
</feature>
<dbReference type="EMBL" id="JACLYZ010000002">
    <property type="protein sequence ID" value="MBM6733897.1"/>
    <property type="molecule type" value="Genomic_DNA"/>
</dbReference>
<dbReference type="RefSeq" id="WP_205094434.1">
    <property type="nucleotide sequence ID" value="NZ_JACLYZ010000002.1"/>
</dbReference>
<feature type="signal peptide" evidence="1">
    <location>
        <begin position="1"/>
        <end position="23"/>
    </location>
</feature>
<keyword evidence="1" id="KW-0732">Signal</keyword>
<evidence type="ECO:0008006" key="4">
    <source>
        <dbReference type="Google" id="ProtNLM"/>
    </source>
</evidence>
<evidence type="ECO:0000256" key="1">
    <source>
        <dbReference type="SAM" id="SignalP"/>
    </source>
</evidence>
<sequence length="480" mass="54539">MMKKVLTSLVALTGGLMLSSLHAQDIEKEFENFIKEQNTAFEQFKNKADADFENYLRQAWEEFEAFKPLETPVRPEPPQPVVFNPESPSSEPVSVPVGEEVVPEQYKPIEVDIPKVSPIQQLRRTPIVFYGSTFEIATESASELPWKGTAESDVADAWKYLCQNGYEALLSDCLSAKKRFHLNDWAYLLFAKAVGVQLYGADKTDQITFLQMFLLSKSGYKVRLAKIDDQLRLLVSTVEPMYGVPYLTMNDLRYYVFEPREGGSMKIYTYRHDFADAKNLISLRIDEVPALSGETADRTWKAEDTTWSVQTSVEKNLIDFYHDYPQCDVAVHYHTPMSGGLRSELYDQLKPAIAGKNQVEAASVLLHFVQTAFPYQTDGEQFGYEKPNFPDETFYYPYCDCEDRAMLYAVLVRDLLGLDAVLLDYPNHIASAVHFTEEVTGDYILLGEGNKYIICDPTYIGAPVGACMEQYKQVAPEIIR</sequence>
<gene>
    <name evidence="2" type="ORF">H7U35_01465</name>
</gene>
<accession>A0ABS2DWN9</accession>
<dbReference type="Gene3D" id="3.10.620.30">
    <property type="match status" value="1"/>
</dbReference>
<protein>
    <recommendedName>
        <fullName evidence="4">Transglutaminase-like domain-containing protein</fullName>
    </recommendedName>
</protein>
<reference evidence="2 3" key="1">
    <citation type="journal article" date="2021" name="Sci. Rep.">
        <title>The distribution of antibiotic resistance genes in chicken gut microbiota commensals.</title>
        <authorList>
            <person name="Juricova H."/>
            <person name="Matiasovicova J."/>
            <person name="Kubasova T."/>
            <person name="Cejkova D."/>
            <person name="Rychlik I."/>
        </authorList>
    </citation>
    <scope>NUCLEOTIDE SEQUENCE [LARGE SCALE GENOMIC DNA]</scope>
    <source>
        <strain evidence="2 3">An772</strain>
    </source>
</reference>
<proteinExistence type="predicted"/>
<name>A0ABS2DWN9_9BACT</name>
<comment type="caution">
    <text evidence="2">The sequence shown here is derived from an EMBL/GenBank/DDBJ whole genome shotgun (WGS) entry which is preliminary data.</text>
</comment>
<dbReference type="Proteomes" id="UP000766986">
    <property type="component" value="Unassembled WGS sequence"/>
</dbReference>
<organism evidence="2 3">
    <name type="scientific">Mediterranea massiliensis</name>
    <dbReference type="NCBI Taxonomy" id="1841865"/>
    <lineage>
        <taxon>Bacteria</taxon>
        <taxon>Pseudomonadati</taxon>
        <taxon>Bacteroidota</taxon>
        <taxon>Bacteroidia</taxon>
        <taxon>Bacteroidales</taxon>
        <taxon>Bacteroidaceae</taxon>
        <taxon>Mediterranea</taxon>
    </lineage>
</organism>
<evidence type="ECO:0000313" key="3">
    <source>
        <dbReference type="Proteomes" id="UP000766986"/>
    </source>
</evidence>
<evidence type="ECO:0000313" key="2">
    <source>
        <dbReference type="EMBL" id="MBM6733897.1"/>
    </source>
</evidence>
<keyword evidence="3" id="KW-1185">Reference proteome</keyword>